<protein>
    <submittedName>
        <fullName evidence="1">Uncharacterized protein</fullName>
    </submittedName>
</protein>
<proteinExistence type="predicted"/>
<dbReference type="EMBL" id="GBRH01166510">
    <property type="protein sequence ID" value="JAE31386.1"/>
    <property type="molecule type" value="Transcribed_RNA"/>
</dbReference>
<reference evidence="1" key="2">
    <citation type="journal article" date="2015" name="Data Brief">
        <title>Shoot transcriptome of the giant reed, Arundo donax.</title>
        <authorList>
            <person name="Barrero R.A."/>
            <person name="Guerrero F.D."/>
            <person name="Moolhuijzen P."/>
            <person name="Goolsby J.A."/>
            <person name="Tidwell J."/>
            <person name="Bellgard S.E."/>
            <person name="Bellgard M.I."/>
        </authorList>
    </citation>
    <scope>NUCLEOTIDE SEQUENCE</scope>
    <source>
        <tissue evidence="1">Shoot tissue taken approximately 20 cm above the soil surface</tissue>
    </source>
</reference>
<accession>A0A0A9H960</accession>
<organism evidence="1">
    <name type="scientific">Arundo donax</name>
    <name type="common">Giant reed</name>
    <name type="synonym">Donax arundinaceus</name>
    <dbReference type="NCBI Taxonomy" id="35708"/>
    <lineage>
        <taxon>Eukaryota</taxon>
        <taxon>Viridiplantae</taxon>
        <taxon>Streptophyta</taxon>
        <taxon>Embryophyta</taxon>
        <taxon>Tracheophyta</taxon>
        <taxon>Spermatophyta</taxon>
        <taxon>Magnoliopsida</taxon>
        <taxon>Liliopsida</taxon>
        <taxon>Poales</taxon>
        <taxon>Poaceae</taxon>
        <taxon>PACMAD clade</taxon>
        <taxon>Arundinoideae</taxon>
        <taxon>Arundineae</taxon>
        <taxon>Arundo</taxon>
    </lineage>
</organism>
<dbReference type="AlphaFoldDB" id="A0A0A9H960"/>
<sequence>MFPVGDKYVVSSQPFASSPRSLNGTGYGTLNVRNLKVNAARSKWKRMRFPSSIVASASTFRLPTDSENLTTLTTLGSSVPR</sequence>
<name>A0A0A9H960_ARUDO</name>
<reference evidence="1" key="1">
    <citation type="submission" date="2014-09" db="EMBL/GenBank/DDBJ databases">
        <authorList>
            <person name="Magalhaes I.L.F."/>
            <person name="Oliveira U."/>
            <person name="Santos F.R."/>
            <person name="Vidigal T.H.D.A."/>
            <person name="Brescovit A.D."/>
            <person name="Santos A.J."/>
        </authorList>
    </citation>
    <scope>NUCLEOTIDE SEQUENCE</scope>
    <source>
        <tissue evidence="1">Shoot tissue taken approximately 20 cm above the soil surface</tissue>
    </source>
</reference>
<evidence type="ECO:0000313" key="1">
    <source>
        <dbReference type="EMBL" id="JAE31386.1"/>
    </source>
</evidence>